<keyword evidence="12" id="KW-1185">Reference proteome</keyword>
<dbReference type="InterPro" id="IPR004634">
    <property type="entry name" value="Pept_S49_pIV"/>
</dbReference>
<dbReference type="Gene3D" id="3.90.226.10">
    <property type="entry name" value="2-enoyl-CoA Hydratase, Chain A, domain 1"/>
    <property type="match status" value="4"/>
</dbReference>
<dbReference type="Pfam" id="PF01343">
    <property type="entry name" value="Peptidase_S49"/>
    <property type="match status" value="2"/>
</dbReference>
<dbReference type="InterPro" id="IPR047272">
    <property type="entry name" value="S49_SppA_C"/>
</dbReference>
<organism evidence="9 11">
    <name type="scientific">Sphingosinicella microcystinivorans</name>
    <dbReference type="NCBI Taxonomy" id="335406"/>
    <lineage>
        <taxon>Bacteria</taxon>
        <taxon>Pseudomonadati</taxon>
        <taxon>Pseudomonadota</taxon>
        <taxon>Alphaproteobacteria</taxon>
        <taxon>Sphingomonadales</taxon>
        <taxon>Sphingosinicellaceae</taxon>
        <taxon>Sphingosinicella</taxon>
    </lineage>
</organism>
<dbReference type="InterPro" id="IPR002142">
    <property type="entry name" value="Peptidase_S49"/>
</dbReference>
<dbReference type="GO" id="GO:0008236">
    <property type="term" value="F:serine-type peptidase activity"/>
    <property type="evidence" value="ECO:0007669"/>
    <property type="project" value="UniProtKB-KW"/>
</dbReference>
<dbReference type="GO" id="GO:0016020">
    <property type="term" value="C:membrane"/>
    <property type="evidence" value="ECO:0007669"/>
    <property type="project" value="UniProtKB-SubCell"/>
</dbReference>
<dbReference type="InterPro" id="IPR047217">
    <property type="entry name" value="S49_SppA_67K_type_N"/>
</dbReference>
<evidence type="ECO:0000313" key="10">
    <source>
        <dbReference type="EMBL" id="RKS91599.1"/>
    </source>
</evidence>
<gene>
    <name evidence="9" type="primary">sppA</name>
    <name evidence="10" type="ORF">DFR51_1165</name>
    <name evidence="9" type="ORF">SmB9_22370</name>
</gene>
<dbReference type="NCBIfam" id="TIGR00705">
    <property type="entry name" value="SppA_67K"/>
    <property type="match status" value="1"/>
</dbReference>
<keyword evidence="3 9" id="KW-0645">Protease</keyword>
<dbReference type="AlphaFoldDB" id="A0AAD1D6K8"/>
<keyword evidence="4" id="KW-0378">Hydrolase</keyword>
<protein>
    <submittedName>
        <fullName evidence="9">Protease 4</fullName>
    </submittedName>
    <submittedName>
        <fullName evidence="10">Signal peptide peptidase A</fullName>
    </submittedName>
</protein>
<dbReference type="GO" id="GO:0006465">
    <property type="term" value="P:signal peptide processing"/>
    <property type="evidence" value="ECO:0007669"/>
    <property type="project" value="InterPro"/>
</dbReference>
<keyword evidence="5" id="KW-0720">Serine protease</keyword>
<dbReference type="PIRSF" id="PIRSF001217">
    <property type="entry name" value="Protease_4_SppA"/>
    <property type="match status" value="1"/>
</dbReference>
<dbReference type="KEGG" id="smic:SmB9_22370"/>
<evidence type="ECO:0000313" key="12">
    <source>
        <dbReference type="Proteomes" id="UP000276029"/>
    </source>
</evidence>
<dbReference type="RefSeq" id="WP_121048032.1">
    <property type="nucleotide sequence ID" value="NZ_AP018711.1"/>
</dbReference>
<dbReference type="CDD" id="cd07023">
    <property type="entry name" value="S49_Sppa_N_C"/>
    <property type="match status" value="1"/>
</dbReference>
<dbReference type="EMBL" id="AP018711">
    <property type="protein sequence ID" value="BBE34579.1"/>
    <property type="molecule type" value="Genomic_DNA"/>
</dbReference>
<evidence type="ECO:0000256" key="4">
    <source>
        <dbReference type="ARBA" id="ARBA00022801"/>
    </source>
</evidence>
<evidence type="ECO:0000256" key="7">
    <source>
        <dbReference type="PIRSR" id="PIRSR001217-1"/>
    </source>
</evidence>
<dbReference type="Proteomes" id="UP000275727">
    <property type="component" value="Chromosome"/>
</dbReference>
<evidence type="ECO:0000256" key="1">
    <source>
        <dbReference type="ARBA" id="ARBA00004370"/>
    </source>
</evidence>
<dbReference type="InterPro" id="IPR029045">
    <property type="entry name" value="ClpP/crotonase-like_dom_sf"/>
</dbReference>
<evidence type="ECO:0000256" key="2">
    <source>
        <dbReference type="ARBA" id="ARBA00008683"/>
    </source>
</evidence>
<comment type="similarity">
    <text evidence="2">Belongs to the peptidase S49 family.</text>
</comment>
<dbReference type="EMBL" id="RBWX01000007">
    <property type="protein sequence ID" value="RKS91599.1"/>
    <property type="molecule type" value="Genomic_DNA"/>
</dbReference>
<evidence type="ECO:0000256" key="3">
    <source>
        <dbReference type="ARBA" id="ARBA00022670"/>
    </source>
</evidence>
<dbReference type="PANTHER" id="PTHR33209:SF1">
    <property type="entry name" value="PEPTIDASE S49 DOMAIN-CONTAINING PROTEIN"/>
    <property type="match status" value="1"/>
</dbReference>
<evidence type="ECO:0000313" key="11">
    <source>
        <dbReference type="Proteomes" id="UP000275727"/>
    </source>
</evidence>
<name>A0AAD1D6K8_SPHMI</name>
<dbReference type="CDD" id="cd07018">
    <property type="entry name" value="S49_SppA_67K_type"/>
    <property type="match status" value="1"/>
</dbReference>
<proteinExistence type="inferred from homology"/>
<evidence type="ECO:0000259" key="8">
    <source>
        <dbReference type="Pfam" id="PF01343"/>
    </source>
</evidence>
<keyword evidence="6" id="KW-0472">Membrane</keyword>
<reference evidence="10 12" key="2">
    <citation type="submission" date="2018-10" db="EMBL/GenBank/DDBJ databases">
        <title>Genomic Encyclopedia of Type Strains, Phase IV (KMG-IV): sequencing the most valuable type-strain genomes for metagenomic binning, comparative biology and taxonomic classification.</title>
        <authorList>
            <person name="Goeker M."/>
        </authorList>
    </citation>
    <scope>NUCLEOTIDE SEQUENCE [LARGE SCALE GENOMIC DNA]</scope>
    <source>
        <strain evidence="10 12">DSM 19791</strain>
    </source>
</reference>
<feature type="active site" description="Nucleophile" evidence="7">
    <location>
        <position position="397"/>
    </location>
</feature>
<sequence>MAILRGFWRFLVGVKDALALLFLLLLLFAFLALRQGSAPVNVPEGGALVLNIDGYVVDQATDPDPLAMLTGGPSLPGETEAADVIHAINAAAKDKRVKTLVLDLDGFWGGGLANLQSIGSALTAFKTSGKKVYAFSSAYLDDGYYLAAHADEVWLAPLGAVLLTGPGGSGLYFKDALDKLKVDVNVFRVGTFKSAVEPFTRTEGSPEAKAADQALVDSLWETWMTDVSTRRKSADVRTYMQSLPRLLSASGGGFAQAALKGGMVDHIGTRVAFGEMLAKVVGSGDDGAPGGFNGIALADYHYAHSGAGSMGGGDAVGIVYVSGEIVDGEAPSGTAGGQTIAGLIDEALTDDSIKALVVRIDSPGGSVTASEQIREALMTAKSQGLPVVASFGPVAASGGYWIATAADEIYAQPSTITGSIGVFAIIPTFQRTLAELGINADGVKSTPFSGAPDVLDGITPEVGTLLQASVEDMYARFMRIVGAARKLPVERVNAIGQGRVWDGGTARQLKLVDHFGGLDAAVDAAAKRAGLKPGAIRTVDVEVAPPIPLQVLNSLFSSDRGETAPPDALTRLARVQQLKNLSTLAETSAIASGPSMQARCIACAGLRPVSATAKAPPPAWLKWLLR</sequence>
<dbReference type="Proteomes" id="UP000276029">
    <property type="component" value="Unassembled WGS sequence"/>
</dbReference>
<comment type="subcellular location">
    <subcellularLocation>
        <location evidence="1">Membrane</location>
    </subcellularLocation>
</comment>
<reference evidence="9 11" key="1">
    <citation type="submission" date="2018-06" db="EMBL/GenBank/DDBJ databases">
        <title>Complete Genome Sequence of the Microcystin-Degrading Bacterium Sphingosinicella microcystinivorans Strain B-9.</title>
        <authorList>
            <person name="Jin H."/>
            <person name="Nishizawa T."/>
            <person name="Guo Y."/>
            <person name="Nishizawa A."/>
            <person name="Park H."/>
            <person name="Kato H."/>
            <person name="Tsuji K."/>
            <person name="Harada K."/>
        </authorList>
    </citation>
    <scope>NUCLEOTIDE SEQUENCE [LARGE SCALE GENOMIC DNA]</scope>
    <source>
        <strain evidence="9 11">B9</strain>
    </source>
</reference>
<evidence type="ECO:0000313" key="9">
    <source>
        <dbReference type="EMBL" id="BBE34579.1"/>
    </source>
</evidence>
<feature type="domain" description="Peptidase S49" evidence="8">
    <location>
        <begin position="380"/>
        <end position="531"/>
    </location>
</feature>
<feature type="domain" description="Peptidase S49" evidence="8">
    <location>
        <begin position="125"/>
        <end position="270"/>
    </location>
</feature>
<feature type="active site" description="Proton donor/acceptor" evidence="7">
    <location>
        <position position="193"/>
    </location>
</feature>
<evidence type="ECO:0000256" key="6">
    <source>
        <dbReference type="ARBA" id="ARBA00023136"/>
    </source>
</evidence>
<dbReference type="NCBIfam" id="TIGR00706">
    <property type="entry name" value="SppA_dom"/>
    <property type="match status" value="1"/>
</dbReference>
<dbReference type="InterPro" id="IPR004635">
    <property type="entry name" value="Pept_S49_SppA"/>
</dbReference>
<dbReference type="SUPFAM" id="SSF52096">
    <property type="entry name" value="ClpP/crotonase"/>
    <property type="match status" value="2"/>
</dbReference>
<dbReference type="PANTHER" id="PTHR33209">
    <property type="entry name" value="PROTEASE 4"/>
    <property type="match status" value="1"/>
</dbReference>
<evidence type="ECO:0000256" key="5">
    <source>
        <dbReference type="ARBA" id="ARBA00022825"/>
    </source>
</evidence>
<accession>A0AAD1D6K8</accession>